<accession>A0A0V8HPW4</accession>
<dbReference type="Proteomes" id="UP000181997">
    <property type="component" value="Unassembled WGS sequence"/>
</dbReference>
<sequence length="80" mass="9432">MNFNKQETNQRLRIAQSLYRKKKHKKVKRNNVSKAWTVFIVAFFVIALLFLVISELFFMDAGIPIPKLFKKIANDLNNSF</sequence>
<name>A0A0V8HPW4_9BACI</name>
<reference evidence="3" key="1">
    <citation type="submission" date="2016-08" db="EMBL/GenBank/DDBJ databases">
        <authorList>
            <person name="Varghese N."/>
            <person name="Submissions Spin"/>
        </authorList>
    </citation>
    <scope>NUCLEOTIDE SEQUENCE [LARGE SCALE GENOMIC DNA]</scope>
    <source>
        <strain evidence="3">SGD-1123</strain>
    </source>
</reference>
<protein>
    <submittedName>
        <fullName evidence="2">Uncharacterized protein</fullName>
    </submittedName>
</protein>
<keyword evidence="1" id="KW-1133">Transmembrane helix</keyword>
<dbReference type="AlphaFoldDB" id="A0A0V8HPW4"/>
<evidence type="ECO:0000313" key="2">
    <source>
        <dbReference type="EMBL" id="SCB76252.1"/>
    </source>
</evidence>
<proteinExistence type="predicted"/>
<gene>
    <name evidence="2" type="ORF">GA0061094_0341</name>
</gene>
<keyword evidence="1" id="KW-0472">Membrane</keyword>
<organism evidence="2 3">
    <name type="scientific">[Bacillus] enclensis</name>
    <dbReference type="NCBI Taxonomy" id="1402860"/>
    <lineage>
        <taxon>Bacteria</taxon>
        <taxon>Bacillati</taxon>
        <taxon>Bacillota</taxon>
        <taxon>Bacilli</taxon>
        <taxon>Bacillales</taxon>
        <taxon>Bacillaceae</taxon>
        <taxon>Rossellomorea</taxon>
    </lineage>
</organism>
<keyword evidence="1" id="KW-0812">Transmembrane</keyword>
<feature type="transmembrane region" description="Helical" evidence="1">
    <location>
        <begin position="35"/>
        <end position="59"/>
    </location>
</feature>
<evidence type="ECO:0000313" key="3">
    <source>
        <dbReference type="Proteomes" id="UP000181997"/>
    </source>
</evidence>
<dbReference type="EMBL" id="FMAU01000001">
    <property type="protein sequence ID" value="SCB76252.1"/>
    <property type="molecule type" value="Genomic_DNA"/>
</dbReference>
<keyword evidence="3" id="KW-1185">Reference proteome</keyword>
<evidence type="ECO:0000256" key="1">
    <source>
        <dbReference type="SAM" id="Phobius"/>
    </source>
</evidence>